<evidence type="ECO:0000256" key="5">
    <source>
        <dbReference type="SAM" id="MobiDB-lite"/>
    </source>
</evidence>
<protein>
    <recommendedName>
        <fullName evidence="6">WPP domain-containing protein</fullName>
    </recommendedName>
</protein>
<dbReference type="GO" id="GO:0048527">
    <property type="term" value="P:lateral root development"/>
    <property type="evidence" value="ECO:0007669"/>
    <property type="project" value="InterPro"/>
</dbReference>
<evidence type="ECO:0000259" key="6">
    <source>
        <dbReference type="Pfam" id="PF13943"/>
    </source>
</evidence>
<dbReference type="Gene3D" id="1.10.246.200">
    <property type="entry name" value="WPP domain"/>
    <property type="match status" value="1"/>
</dbReference>
<dbReference type="InterPro" id="IPR038214">
    <property type="entry name" value="WPP_sf"/>
</dbReference>
<comment type="subcellular location">
    <subcellularLocation>
        <location evidence="2">Cytoplasm</location>
    </subcellularLocation>
    <subcellularLocation>
        <location evidence="1">Nucleus</location>
    </subcellularLocation>
</comment>
<dbReference type="PANTHER" id="PTHR34362:SF1">
    <property type="entry name" value="WPP DOMAIN-CONTAINING PROTEIN 1-RELATED"/>
    <property type="match status" value="1"/>
</dbReference>
<dbReference type="GO" id="GO:0000278">
    <property type="term" value="P:mitotic cell cycle"/>
    <property type="evidence" value="ECO:0007669"/>
    <property type="project" value="InterPro"/>
</dbReference>
<dbReference type="GO" id="GO:0005634">
    <property type="term" value="C:nucleus"/>
    <property type="evidence" value="ECO:0007669"/>
    <property type="project" value="UniProtKB-SubCell"/>
</dbReference>
<keyword evidence="4" id="KW-0539">Nucleus</keyword>
<reference evidence="7" key="1">
    <citation type="submission" date="2017-07" db="EMBL/GenBank/DDBJ databases">
        <title>Taro Niue Genome Assembly and Annotation.</title>
        <authorList>
            <person name="Atibalentja N."/>
            <person name="Keating K."/>
            <person name="Fields C.J."/>
        </authorList>
    </citation>
    <scope>NUCLEOTIDE SEQUENCE</scope>
    <source>
        <strain evidence="7">Niue_2</strain>
        <tissue evidence="7">Leaf</tissue>
    </source>
</reference>
<sequence length="185" mass="19203">MAEAAVQQQEHEQPEHQEQDAVAEVVVDPDEAEKKKPQPSPQGLPAMTFTIWPPSQRTRDAVISRLVETLSKESILSKRYGAIPGDEAAAVARQIEEEAFAAAAAASPAPASADAAAADDLDIGTLQLYSREISKRMLSAVKARASAASSSPPSTPPIETPPPASAAAPSSGDEAPSGESETSHA</sequence>
<feature type="region of interest" description="Disordered" evidence="5">
    <location>
        <begin position="1"/>
        <end position="50"/>
    </location>
</feature>
<gene>
    <name evidence="7" type="ORF">Taro_020182</name>
</gene>
<feature type="compositionally biased region" description="Basic and acidic residues" evidence="5">
    <location>
        <begin position="9"/>
        <end position="19"/>
    </location>
</feature>
<organism evidence="7 8">
    <name type="scientific">Colocasia esculenta</name>
    <name type="common">Wild taro</name>
    <name type="synonym">Arum esculentum</name>
    <dbReference type="NCBI Taxonomy" id="4460"/>
    <lineage>
        <taxon>Eukaryota</taxon>
        <taxon>Viridiplantae</taxon>
        <taxon>Streptophyta</taxon>
        <taxon>Embryophyta</taxon>
        <taxon>Tracheophyta</taxon>
        <taxon>Spermatophyta</taxon>
        <taxon>Magnoliopsida</taxon>
        <taxon>Liliopsida</taxon>
        <taxon>Araceae</taxon>
        <taxon>Aroideae</taxon>
        <taxon>Colocasieae</taxon>
        <taxon>Colocasia</taxon>
    </lineage>
</organism>
<keyword evidence="8" id="KW-1185">Reference proteome</keyword>
<feature type="compositionally biased region" description="Pro residues" evidence="5">
    <location>
        <begin position="153"/>
        <end position="164"/>
    </location>
</feature>
<keyword evidence="3" id="KW-0963">Cytoplasm</keyword>
<evidence type="ECO:0000256" key="4">
    <source>
        <dbReference type="ARBA" id="ARBA00023242"/>
    </source>
</evidence>
<dbReference type="SMR" id="A0A843V1M5"/>
<feature type="compositionally biased region" description="Low complexity" evidence="5">
    <location>
        <begin position="165"/>
        <end position="177"/>
    </location>
</feature>
<proteinExistence type="predicted"/>
<dbReference type="InterPro" id="IPR025265">
    <property type="entry name" value="WPP_dom"/>
</dbReference>
<dbReference type="Proteomes" id="UP000652761">
    <property type="component" value="Unassembled WGS sequence"/>
</dbReference>
<evidence type="ECO:0000313" key="8">
    <source>
        <dbReference type="Proteomes" id="UP000652761"/>
    </source>
</evidence>
<feature type="domain" description="WPP" evidence="6">
    <location>
        <begin position="49"/>
        <end position="149"/>
    </location>
</feature>
<feature type="region of interest" description="Disordered" evidence="5">
    <location>
        <begin position="140"/>
        <end position="185"/>
    </location>
</feature>
<name>A0A843V1M5_COLES</name>
<accession>A0A843V1M5</accession>
<dbReference type="EMBL" id="NMUH01000992">
    <property type="protein sequence ID" value="MQL87644.1"/>
    <property type="molecule type" value="Genomic_DNA"/>
</dbReference>
<evidence type="ECO:0000256" key="1">
    <source>
        <dbReference type="ARBA" id="ARBA00004123"/>
    </source>
</evidence>
<dbReference type="AlphaFoldDB" id="A0A843V1M5"/>
<dbReference type="OrthoDB" id="1927559at2759"/>
<dbReference type="PANTHER" id="PTHR34362">
    <property type="entry name" value="WPP DOMAIN-CONTAINING PROTEIN 1-RELATED"/>
    <property type="match status" value="1"/>
</dbReference>
<dbReference type="InterPro" id="IPR044692">
    <property type="entry name" value="WPP1/2/3"/>
</dbReference>
<evidence type="ECO:0000313" key="7">
    <source>
        <dbReference type="EMBL" id="MQL87644.1"/>
    </source>
</evidence>
<dbReference type="GO" id="GO:0005737">
    <property type="term" value="C:cytoplasm"/>
    <property type="evidence" value="ECO:0007669"/>
    <property type="project" value="UniProtKB-SubCell"/>
</dbReference>
<comment type="caution">
    <text evidence="7">The sequence shown here is derived from an EMBL/GenBank/DDBJ whole genome shotgun (WGS) entry which is preliminary data.</text>
</comment>
<evidence type="ECO:0000256" key="3">
    <source>
        <dbReference type="ARBA" id="ARBA00022490"/>
    </source>
</evidence>
<dbReference type="Pfam" id="PF13943">
    <property type="entry name" value="WPP"/>
    <property type="match status" value="1"/>
</dbReference>
<feature type="compositionally biased region" description="Low complexity" evidence="5">
    <location>
        <begin position="143"/>
        <end position="152"/>
    </location>
</feature>
<evidence type="ECO:0000256" key="2">
    <source>
        <dbReference type="ARBA" id="ARBA00004496"/>
    </source>
</evidence>